<dbReference type="AlphaFoldDB" id="A0AAD6V8H7"/>
<sequence>MFSKIFTLGLAALTLVGAAPATGFQSPMGISCSINVQAGTGATGSAGAYSDIGPGRYLILDFPRNTQLRSYTEDDPVFVSLTREFPGPFGEWDLRPASEGAFIISNVGLHSPVYAGDERTIIAGHARPAVPFAVQAAGDGTFVVKSVNEDLLWTRTTPNNVRSEVQLRPADGGDAQRWRFLSIDN</sequence>
<reference evidence="2" key="1">
    <citation type="submission" date="2023-03" db="EMBL/GenBank/DDBJ databases">
        <title>Massive genome expansion in bonnet fungi (Mycena s.s.) driven by repeated elements and novel gene families across ecological guilds.</title>
        <authorList>
            <consortium name="Lawrence Berkeley National Laboratory"/>
            <person name="Harder C.B."/>
            <person name="Miyauchi S."/>
            <person name="Viragh M."/>
            <person name="Kuo A."/>
            <person name="Thoen E."/>
            <person name="Andreopoulos B."/>
            <person name="Lu D."/>
            <person name="Skrede I."/>
            <person name="Drula E."/>
            <person name="Henrissat B."/>
            <person name="Morin E."/>
            <person name="Kohler A."/>
            <person name="Barry K."/>
            <person name="LaButti K."/>
            <person name="Morin E."/>
            <person name="Salamov A."/>
            <person name="Lipzen A."/>
            <person name="Mereny Z."/>
            <person name="Hegedus B."/>
            <person name="Baldrian P."/>
            <person name="Stursova M."/>
            <person name="Weitz H."/>
            <person name="Taylor A."/>
            <person name="Grigoriev I.V."/>
            <person name="Nagy L.G."/>
            <person name="Martin F."/>
            <person name="Kauserud H."/>
        </authorList>
    </citation>
    <scope>NUCLEOTIDE SEQUENCE</scope>
    <source>
        <strain evidence="2">9144</strain>
    </source>
</reference>
<evidence type="ECO:0000256" key="1">
    <source>
        <dbReference type="SAM" id="SignalP"/>
    </source>
</evidence>
<gene>
    <name evidence="2" type="ORF">GGX14DRAFT_143245</name>
</gene>
<feature type="signal peptide" evidence="1">
    <location>
        <begin position="1"/>
        <end position="18"/>
    </location>
</feature>
<dbReference type="Proteomes" id="UP001219525">
    <property type="component" value="Unassembled WGS sequence"/>
</dbReference>
<keyword evidence="3" id="KW-1185">Reference proteome</keyword>
<evidence type="ECO:0008006" key="4">
    <source>
        <dbReference type="Google" id="ProtNLM"/>
    </source>
</evidence>
<accession>A0AAD6V8H7</accession>
<comment type="caution">
    <text evidence="2">The sequence shown here is derived from an EMBL/GenBank/DDBJ whole genome shotgun (WGS) entry which is preliminary data.</text>
</comment>
<keyword evidence="1" id="KW-0732">Signal</keyword>
<dbReference type="PROSITE" id="PS51257">
    <property type="entry name" value="PROKAR_LIPOPROTEIN"/>
    <property type="match status" value="1"/>
</dbReference>
<dbReference type="SUPFAM" id="SSF50370">
    <property type="entry name" value="Ricin B-like lectins"/>
    <property type="match status" value="1"/>
</dbReference>
<dbReference type="CDD" id="cd23714">
    <property type="entry name" value="beta-trefoil_Ricin_MtaL"/>
    <property type="match status" value="1"/>
</dbReference>
<dbReference type="Gene3D" id="2.80.10.50">
    <property type="match status" value="1"/>
</dbReference>
<evidence type="ECO:0000313" key="2">
    <source>
        <dbReference type="EMBL" id="KAJ7203854.1"/>
    </source>
</evidence>
<evidence type="ECO:0000313" key="3">
    <source>
        <dbReference type="Proteomes" id="UP001219525"/>
    </source>
</evidence>
<name>A0AAD6V8H7_9AGAR</name>
<dbReference type="InterPro" id="IPR035992">
    <property type="entry name" value="Ricin_B-like_lectins"/>
</dbReference>
<proteinExistence type="predicted"/>
<protein>
    <recommendedName>
        <fullName evidence="4">Ricin B lectin domain-containing protein</fullName>
    </recommendedName>
</protein>
<feature type="chain" id="PRO_5042010715" description="Ricin B lectin domain-containing protein" evidence="1">
    <location>
        <begin position="19"/>
        <end position="185"/>
    </location>
</feature>
<dbReference type="EMBL" id="JARJCW010000049">
    <property type="protein sequence ID" value="KAJ7203854.1"/>
    <property type="molecule type" value="Genomic_DNA"/>
</dbReference>
<organism evidence="2 3">
    <name type="scientific">Mycena pura</name>
    <dbReference type="NCBI Taxonomy" id="153505"/>
    <lineage>
        <taxon>Eukaryota</taxon>
        <taxon>Fungi</taxon>
        <taxon>Dikarya</taxon>
        <taxon>Basidiomycota</taxon>
        <taxon>Agaricomycotina</taxon>
        <taxon>Agaricomycetes</taxon>
        <taxon>Agaricomycetidae</taxon>
        <taxon>Agaricales</taxon>
        <taxon>Marasmiineae</taxon>
        <taxon>Mycenaceae</taxon>
        <taxon>Mycena</taxon>
    </lineage>
</organism>